<keyword evidence="15" id="KW-1185">Reference proteome</keyword>
<keyword evidence="9" id="KW-0408">Iron</keyword>
<dbReference type="Gene3D" id="1.10.15.40">
    <property type="entry name" value="Electron transport complex subunit B, putative Fe-S cluster"/>
    <property type="match status" value="1"/>
</dbReference>
<protein>
    <submittedName>
        <fullName evidence="14">Ferredoxin</fullName>
    </submittedName>
</protein>
<dbReference type="GO" id="GO:0051539">
    <property type="term" value="F:4 iron, 4 sulfur cluster binding"/>
    <property type="evidence" value="ECO:0007669"/>
    <property type="project" value="UniProtKB-KW"/>
</dbReference>
<dbReference type="EMBL" id="BMZG01000002">
    <property type="protein sequence ID" value="GHA67095.1"/>
    <property type="molecule type" value="Genomic_DNA"/>
</dbReference>
<dbReference type="Pfam" id="PF14697">
    <property type="entry name" value="Fer4_21"/>
    <property type="match status" value="1"/>
</dbReference>
<organism evidence="14 15">
    <name type="scientific">Formosimonas limnophila</name>
    <dbReference type="NCBI Taxonomy" id="1384487"/>
    <lineage>
        <taxon>Bacteria</taxon>
        <taxon>Pseudomonadati</taxon>
        <taxon>Pseudomonadota</taxon>
        <taxon>Betaproteobacteria</taxon>
        <taxon>Burkholderiales</taxon>
        <taxon>Burkholderiaceae</taxon>
        <taxon>Formosimonas</taxon>
    </lineage>
</organism>
<keyword evidence="5" id="KW-0479">Metal-binding</keyword>
<proteinExistence type="predicted"/>
<comment type="caution">
    <text evidence="14">The sequence shown here is derived from an EMBL/GenBank/DDBJ whole genome shotgun (WGS) entry which is preliminary data.</text>
</comment>
<dbReference type="GO" id="GO:0046872">
    <property type="term" value="F:metal ion binding"/>
    <property type="evidence" value="ECO:0007669"/>
    <property type="project" value="UniProtKB-KW"/>
</dbReference>
<keyword evidence="8" id="KW-0249">Electron transport</keyword>
<evidence type="ECO:0000256" key="2">
    <source>
        <dbReference type="ARBA" id="ARBA00022475"/>
    </source>
</evidence>
<dbReference type="InterPro" id="IPR017896">
    <property type="entry name" value="4Fe4S_Fe-S-bd"/>
</dbReference>
<dbReference type="PROSITE" id="PS00198">
    <property type="entry name" value="4FE4S_FER_1"/>
    <property type="match status" value="1"/>
</dbReference>
<dbReference type="InterPro" id="IPR017900">
    <property type="entry name" value="4Fe4S_Fe_S_CS"/>
</dbReference>
<evidence type="ECO:0000256" key="8">
    <source>
        <dbReference type="ARBA" id="ARBA00022982"/>
    </source>
</evidence>
<feature type="domain" description="4Fe-4S" evidence="13">
    <location>
        <begin position="6"/>
        <end position="65"/>
    </location>
</feature>
<evidence type="ECO:0000256" key="1">
    <source>
        <dbReference type="ARBA" id="ARBA00022448"/>
    </source>
</evidence>
<dbReference type="Gene3D" id="3.30.70.20">
    <property type="match status" value="2"/>
</dbReference>
<sequence>MNASQSLEELAEQINAALPQTQCTQCGYTGCAPYAQAIAFENAPINQCPPGGAAGIAKLAKITGQAIQALNPENGIEQPRQIARIIEAECIGCTKCIQACPVDAIIGTSKLMHVVLPDLCTGCGLCVPPCPVDCIDMPLASDVNQSPDWSEKQATKAKIRYDARNLRLNHIKTQTRQKHIRQLEEKLSTADFPENEKDQKLALIQAALTRARARRS</sequence>
<evidence type="ECO:0000256" key="7">
    <source>
        <dbReference type="ARBA" id="ARBA00022967"/>
    </source>
</evidence>
<dbReference type="InterPro" id="IPR050294">
    <property type="entry name" value="RnfB_subfamily"/>
</dbReference>
<dbReference type="InterPro" id="IPR010207">
    <property type="entry name" value="Elect_transpt_cplx_RnfB/RsxB"/>
</dbReference>
<evidence type="ECO:0000256" key="9">
    <source>
        <dbReference type="ARBA" id="ARBA00023004"/>
    </source>
</evidence>
<dbReference type="PANTHER" id="PTHR42859:SF3">
    <property type="entry name" value="ION-TRANSLOCATING OXIDOREDUCTASE COMPLEX SUBUNIT B"/>
    <property type="match status" value="1"/>
</dbReference>
<keyword evidence="6" id="KW-0677">Repeat</keyword>
<keyword evidence="2" id="KW-1003">Cell membrane</keyword>
<dbReference type="RefSeq" id="WP_189490961.1">
    <property type="nucleotide sequence ID" value="NZ_BMZG01000002.1"/>
</dbReference>
<reference evidence="14" key="2">
    <citation type="submission" date="2020-09" db="EMBL/GenBank/DDBJ databases">
        <authorList>
            <person name="Sun Q."/>
            <person name="Kim S."/>
        </authorList>
    </citation>
    <scope>NUCLEOTIDE SEQUENCE</scope>
    <source>
        <strain evidence="14">KCTC 32501</strain>
    </source>
</reference>
<dbReference type="AlphaFoldDB" id="A0A8J3CFW0"/>
<dbReference type="PROSITE" id="PS51656">
    <property type="entry name" value="4FE4S"/>
    <property type="match status" value="1"/>
</dbReference>
<dbReference type="PROSITE" id="PS51379">
    <property type="entry name" value="4FE4S_FER_2"/>
    <property type="match status" value="2"/>
</dbReference>
<keyword evidence="7" id="KW-1278">Translocase</keyword>
<dbReference type="InterPro" id="IPR007202">
    <property type="entry name" value="4Fe-4S_dom"/>
</dbReference>
<evidence type="ECO:0000256" key="6">
    <source>
        <dbReference type="ARBA" id="ARBA00022737"/>
    </source>
</evidence>
<dbReference type="Pfam" id="PF04060">
    <property type="entry name" value="FeS"/>
    <property type="match status" value="1"/>
</dbReference>
<reference evidence="14" key="1">
    <citation type="journal article" date="2014" name="Int. J. Syst. Evol. Microbiol.">
        <title>Complete genome sequence of Corynebacterium casei LMG S-19264T (=DSM 44701T), isolated from a smear-ripened cheese.</title>
        <authorList>
            <consortium name="US DOE Joint Genome Institute (JGI-PGF)"/>
            <person name="Walter F."/>
            <person name="Albersmeier A."/>
            <person name="Kalinowski J."/>
            <person name="Ruckert C."/>
        </authorList>
    </citation>
    <scope>NUCLEOTIDE SEQUENCE</scope>
    <source>
        <strain evidence="14">KCTC 32501</strain>
    </source>
</reference>
<name>A0A8J3CFW0_9BURK</name>
<keyword evidence="10" id="KW-0411">Iron-sulfur</keyword>
<accession>A0A8J3CFW0</accession>
<evidence type="ECO:0000256" key="11">
    <source>
        <dbReference type="ARBA" id="ARBA00023136"/>
    </source>
</evidence>
<evidence type="ECO:0000256" key="10">
    <source>
        <dbReference type="ARBA" id="ARBA00023014"/>
    </source>
</evidence>
<dbReference type="SUPFAM" id="SSF54862">
    <property type="entry name" value="4Fe-4S ferredoxins"/>
    <property type="match status" value="1"/>
</dbReference>
<evidence type="ECO:0000256" key="3">
    <source>
        <dbReference type="ARBA" id="ARBA00022485"/>
    </source>
</evidence>
<evidence type="ECO:0000256" key="4">
    <source>
        <dbReference type="ARBA" id="ARBA00022519"/>
    </source>
</evidence>
<keyword evidence="3" id="KW-0004">4Fe-4S</keyword>
<feature type="domain" description="4Fe-4S ferredoxin-type" evidence="12">
    <location>
        <begin position="111"/>
        <end position="140"/>
    </location>
</feature>
<dbReference type="GO" id="GO:0009055">
    <property type="term" value="F:electron transfer activity"/>
    <property type="evidence" value="ECO:0007669"/>
    <property type="project" value="InterPro"/>
</dbReference>
<evidence type="ECO:0000313" key="15">
    <source>
        <dbReference type="Proteomes" id="UP000614287"/>
    </source>
</evidence>
<keyword evidence="1" id="KW-0813">Transport</keyword>
<dbReference type="PANTHER" id="PTHR42859">
    <property type="entry name" value="OXIDOREDUCTASE"/>
    <property type="match status" value="1"/>
</dbReference>
<evidence type="ECO:0000259" key="13">
    <source>
        <dbReference type="PROSITE" id="PS51656"/>
    </source>
</evidence>
<keyword evidence="4" id="KW-0997">Cell inner membrane</keyword>
<keyword evidence="11" id="KW-0472">Membrane</keyword>
<evidence type="ECO:0000313" key="14">
    <source>
        <dbReference type="EMBL" id="GHA67095.1"/>
    </source>
</evidence>
<dbReference type="Proteomes" id="UP000614287">
    <property type="component" value="Unassembled WGS sequence"/>
</dbReference>
<dbReference type="NCBIfam" id="TIGR01944">
    <property type="entry name" value="rnfB"/>
    <property type="match status" value="1"/>
</dbReference>
<evidence type="ECO:0000256" key="5">
    <source>
        <dbReference type="ARBA" id="ARBA00022723"/>
    </source>
</evidence>
<feature type="domain" description="4Fe-4S ferredoxin-type" evidence="12">
    <location>
        <begin position="81"/>
        <end position="110"/>
    </location>
</feature>
<gene>
    <name evidence="14" type="ORF">GCM10009007_04590</name>
</gene>
<evidence type="ECO:0000259" key="12">
    <source>
        <dbReference type="PROSITE" id="PS51379"/>
    </source>
</evidence>